<accession>A0A822ZKX0</accession>
<evidence type="ECO:0000313" key="1">
    <source>
        <dbReference type="EMBL" id="DAD45150.1"/>
    </source>
</evidence>
<sequence length="49" mass="5510">MGHGSRVCMSGWVGTTFGKSQKIHSRRFFYVANANTNAAKDLEYNNNNE</sequence>
<gene>
    <name evidence="1" type="ORF">HUJ06_003380</name>
</gene>
<reference evidence="1 2" key="1">
    <citation type="journal article" date="2020" name="Mol. Biol. Evol.">
        <title>Distinct Expression and Methylation Patterns for Genes with Different Fates following a Single Whole-Genome Duplication in Flowering Plants.</title>
        <authorList>
            <person name="Shi T."/>
            <person name="Rahmani R.S."/>
            <person name="Gugger P.F."/>
            <person name="Wang M."/>
            <person name="Li H."/>
            <person name="Zhang Y."/>
            <person name="Li Z."/>
            <person name="Wang Q."/>
            <person name="Van de Peer Y."/>
            <person name="Marchal K."/>
            <person name="Chen J."/>
        </authorList>
    </citation>
    <scope>NUCLEOTIDE SEQUENCE [LARGE SCALE GENOMIC DNA]</scope>
    <source>
        <tissue evidence="1">Leaf</tissue>
    </source>
</reference>
<dbReference type="EMBL" id="DUZY01000007">
    <property type="protein sequence ID" value="DAD45150.1"/>
    <property type="molecule type" value="Genomic_DNA"/>
</dbReference>
<keyword evidence="2" id="KW-1185">Reference proteome</keyword>
<comment type="caution">
    <text evidence="1">The sequence shown here is derived from an EMBL/GenBank/DDBJ whole genome shotgun (WGS) entry which is preliminary data.</text>
</comment>
<organism evidence="1 2">
    <name type="scientific">Nelumbo nucifera</name>
    <name type="common">Sacred lotus</name>
    <dbReference type="NCBI Taxonomy" id="4432"/>
    <lineage>
        <taxon>Eukaryota</taxon>
        <taxon>Viridiplantae</taxon>
        <taxon>Streptophyta</taxon>
        <taxon>Embryophyta</taxon>
        <taxon>Tracheophyta</taxon>
        <taxon>Spermatophyta</taxon>
        <taxon>Magnoliopsida</taxon>
        <taxon>Proteales</taxon>
        <taxon>Nelumbonaceae</taxon>
        <taxon>Nelumbo</taxon>
    </lineage>
</organism>
<dbReference type="Proteomes" id="UP000607653">
    <property type="component" value="Unassembled WGS sequence"/>
</dbReference>
<protein>
    <submittedName>
        <fullName evidence="1">Uncharacterized protein</fullName>
    </submittedName>
</protein>
<evidence type="ECO:0000313" key="2">
    <source>
        <dbReference type="Proteomes" id="UP000607653"/>
    </source>
</evidence>
<name>A0A822ZKX0_NELNU</name>
<dbReference type="AlphaFoldDB" id="A0A822ZKX0"/>
<proteinExistence type="predicted"/>